<proteinExistence type="predicted"/>
<dbReference type="STRING" id="641147.HMPREF9021_00267"/>
<dbReference type="EMBL" id="ADCY02000006">
    <property type="protein sequence ID" value="EFG31867.1"/>
    <property type="molecule type" value="Genomic_DNA"/>
</dbReference>
<dbReference type="RefSeq" id="WP_002641183.1">
    <property type="nucleotide sequence ID" value="NZ_CP019448.1"/>
</dbReference>
<dbReference type="AlphaFoldDB" id="V9H9M3"/>
<feature type="transmembrane region" description="Helical" evidence="1">
    <location>
        <begin position="60"/>
        <end position="84"/>
    </location>
</feature>
<evidence type="ECO:0000313" key="3">
    <source>
        <dbReference type="Proteomes" id="UP000017813"/>
    </source>
</evidence>
<feature type="transmembrane region" description="Helical" evidence="1">
    <location>
        <begin position="145"/>
        <end position="166"/>
    </location>
</feature>
<accession>V9H9M3</accession>
<feature type="transmembrane region" description="Helical" evidence="1">
    <location>
        <begin position="116"/>
        <end position="133"/>
    </location>
</feature>
<keyword evidence="1" id="KW-0812">Transmembrane</keyword>
<reference evidence="2 3" key="1">
    <citation type="submission" date="2010-03" db="EMBL/GenBank/DDBJ databases">
        <authorList>
            <consortium name="The Broad Institute Genome Sequencing Platform"/>
            <person name="Ward D."/>
            <person name="Earl A."/>
            <person name="Feldgarden M."/>
            <person name="Gevers D."/>
            <person name="Young S."/>
            <person name="Zeng Q."/>
            <person name="Koehrsen M."/>
            <person name="Alvarado L."/>
            <person name="Berlin A.M."/>
            <person name="Borenstein D."/>
            <person name="Chapman S.B."/>
            <person name="Chen Z."/>
            <person name="Engels R."/>
            <person name="Freedman E."/>
            <person name="Gellesch M."/>
            <person name="Goldberg J."/>
            <person name="Griggs A."/>
            <person name="Gujja S."/>
            <person name="Heilman E.R."/>
            <person name="Heiman D.I."/>
            <person name="Hepburn T.A."/>
            <person name="Howarth C."/>
            <person name="Jen D."/>
            <person name="Larson L."/>
            <person name="Mehta T."/>
            <person name="Park D."/>
            <person name="Pearson M."/>
            <person name="Richards J."/>
            <person name="Roberts A."/>
            <person name="Saif S."/>
            <person name="Shea T.D."/>
            <person name="Shenoy N."/>
            <person name="Sisk P."/>
            <person name="Stolte C."/>
            <person name="Sykes S.N."/>
            <person name="Walk T."/>
            <person name="White J."/>
            <person name="Yandava C."/>
            <person name="Izard J."/>
            <person name="Baranova O.V."/>
            <person name="Blanton J.M."/>
            <person name="Tanner A.C."/>
            <person name="Dewhirst F."/>
            <person name="Haas B."/>
            <person name="Nusbaum C."/>
            <person name="Birren B."/>
        </authorList>
    </citation>
    <scope>NUCLEOTIDE SEQUENCE [LARGE SCALE GENOMIC DNA]</scope>
    <source>
        <strain evidence="2 3">ATCC 29453</strain>
    </source>
</reference>
<comment type="caution">
    <text evidence="2">The sequence shown here is derived from an EMBL/GenBank/DDBJ whole genome shotgun (WGS) entry which is preliminary data.</text>
</comment>
<sequence>MDINLLKLLRDARDVLLFRFYPIDHYRYGLPVMLMLMVAVGVVNALMLKPMLGNGQSVMMLGFVFALLKWLLLTRATTGILQYFGSPRIPFLGYALLTESLVLPLLLLPYFPEMAMIFQLWNLWIFWAQLIGFARISQQPISKVLIAYVVYFILVMAFGLIMLGLFNLGGWLDITELQKNIEKLMKQ</sequence>
<protein>
    <recommendedName>
        <fullName evidence="4">Yip1 domain-containing protein</fullName>
    </recommendedName>
</protein>
<dbReference type="Proteomes" id="UP000017813">
    <property type="component" value="Unassembled WGS sequence"/>
</dbReference>
<organism evidence="2 3">
    <name type="scientific">Simonsiella muelleri ATCC 29453</name>
    <dbReference type="NCBI Taxonomy" id="641147"/>
    <lineage>
        <taxon>Bacteria</taxon>
        <taxon>Pseudomonadati</taxon>
        <taxon>Pseudomonadota</taxon>
        <taxon>Betaproteobacteria</taxon>
        <taxon>Neisseriales</taxon>
        <taxon>Neisseriaceae</taxon>
        <taxon>Simonsiella</taxon>
    </lineage>
</organism>
<evidence type="ECO:0000256" key="1">
    <source>
        <dbReference type="SAM" id="Phobius"/>
    </source>
</evidence>
<name>V9H9M3_9NEIS</name>
<keyword evidence="1" id="KW-0472">Membrane</keyword>
<gene>
    <name evidence="2" type="ORF">HMPREF9021_00267</name>
</gene>
<keyword evidence="3" id="KW-1185">Reference proteome</keyword>
<feature type="transmembrane region" description="Helical" evidence="1">
    <location>
        <begin position="28"/>
        <end position="48"/>
    </location>
</feature>
<feature type="transmembrane region" description="Helical" evidence="1">
    <location>
        <begin position="91"/>
        <end position="110"/>
    </location>
</feature>
<dbReference type="KEGG" id="smur:BWP33_01250"/>
<evidence type="ECO:0000313" key="2">
    <source>
        <dbReference type="EMBL" id="EFG31867.1"/>
    </source>
</evidence>
<keyword evidence="1" id="KW-1133">Transmembrane helix</keyword>
<reference evidence="2 3" key="2">
    <citation type="submission" date="2011-10" db="EMBL/GenBank/DDBJ databases">
        <title>The Genome Sequence of Simonsiella muelleri ATCC 29453.</title>
        <authorList>
            <consortium name="The Broad Institute Genome Sequencing Platform"/>
            <consortium name="The Broad Institute Genome Sequencing Center for Infectious Disease"/>
            <person name="Earl A."/>
            <person name="Ward D."/>
            <person name="Feldgarden M."/>
            <person name="Gevers D."/>
            <person name="Izard J."/>
            <person name="Baranova O.V."/>
            <person name="Blanton J.M."/>
            <person name="Tanner A.C."/>
            <person name="Dewhirst F."/>
            <person name="Young S.K."/>
            <person name="Zeng Q."/>
            <person name="Gargeya S."/>
            <person name="Fitzgerald M."/>
            <person name="Haas B."/>
            <person name="Abouelleil A."/>
            <person name="Alvarado L."/>
            <person name="Arachchi H.M."/>
            <person name="Berlin A."/>
            <person name="Brown A."/>
            <person name="Chapman S.B."/>
            <person name="Chen Z."/>
            <person name="Dunbar C."/>
            <person name="Freedman E."/>
            <person name="Gearin G."/>
            <person name="Goldberg J."/>
            <person name="Griggs A."/>
            <person name="Gujja S."/>
            <person name="Heiman D."/>
            <person name="Howarth C."/>
            <person name="Larson L."/>
            <person name="Lui A."/>
            <person name="MacDonald P.J.P."/>
            <person name="Montmayeur A."/>
            <person name="Murphy C."/>
            <person name="Neiman D."/>
            <person name="Pearson M."/>
            <person name="Priest M."/>
            <person name="Roberts A."/>
            <person name="Saif S."/>
            <person name="Shea T."/>
            <person name="Shenoy N."/>
            <person name="Sisk P."/>
            <person name="Stolte C."/>
            <person name="Sykes S."/>
            <person name="Wortman J."/>
            <person name="Nusbaum C."/>
            <person name="Birren B."/>
        </authorList>
    </citation>
    <scope>NUCLEOTIDE SEQUENCE [LARGE SCALE GENOMIC DNA]</scope>
    <source>
        <strain evidence="2 3">ATCC 29453</strain>
    </source>
</reference>
<dbReference type="OrthoDB" id="8607024at2"/>
<dbReference type="HOGENOM" id="CLU_121842_0_0_4"/>
<evidence type="ECO:0008006" key="4">
    <source>
        <dbReference type="Google" id="ProtNLM"/>
    </source>
</evidence>
<dbReference type="eggNOG" id="ENOG5032XCS">
    <property type="taxonomic scope" value="Bacteria"/>
</dbReference>